<dbReference type="PROSITE" id="PS50005">
    <property type="entry name" value="TPR"/>
    <property type="match status" value="1"/>
</dbReference>
<dbReference type="Gene3D" id="1.25.40.10">
    <property type="entry name" value="Tetratricopeptide repeat domain"/>
    <property type="match status" value="1"/>
</dbReference>
<evidence type="ECO:0000256" key="6">
    <source>
        <dbReference type="PROSITE-ProRule" id="PRU00339"/>
    </source>
</evidence>
<name>A0A420D9G0_9FLAO</name>
<keyword evidence="3" id="KW-0677">Repeat</keyword>
<evidence type="ECO:0000256" key="2">
    <source>
        <dbReference type="ARBA" id="ARBA00022490"/>
    </source>
</evidence>
<dbReference type="EMBL" id="RAQH01000004">
    <property type="protein sequence ID" value="RKE87590.1"/>
    <property type="molecule type" value="Genomic_DNA"/>
</dbReference>
<dbReference type="InterPro" id="IPR019734">
    <property type="entry name" value="TPR_rpt"/>
</dbReference>
<reference evidence="7" key="1">
    <citation type="journal article" date="2014" name="Int. J. Syst. Evol. Microbiol.">
        <title>Complete genome of a new Firmicutes species belonging to the dominant human colonic microbiota ('Ruminococcus bicirculans') reveals two chromosomes and a selective capacity to utilize plant glucans.</title>
        <authorList>
            <consortium name="NISC Comparative Sequencing Program"/>
            <person name="Wegmann U."/>
            <person name="Louis P."/>
            <person name="Goesmann A."/>
            <person name="Henrissat B."/>
            <person name="Duncan S.H."/>
            <person name="Flint H.J."/>
        </authorList>
    </citation>
    <scope>NUCLEOTIDE SEQUENCE</scope>
    <source>
        <strain evidence="7">CCM 8490</strain>
    </source>
</reference>
<reference evidence="10" key="3">
    <citation type="journal article" date="2019" name="Int. J. Syst. Evol. Microbiol.">
        <title>The Global Catalogue of Microorganisms (GCM) 10K type strain sequencing project: providing services to taxonomists for standard genome sequencing and annotation.</title>
        <authorList>
            <consortium name="The Broad Institute Genomics Platform"/>
            <consortium name="The Broad Institute Genome Sequencing Center for Infectious Disease"/>
            <person name="Wu L."/>
            <person name="Ma J."/>
        </authorList>
    </citation>
    <scope>NUCLEOTIDE SEQUENCE [LARGE SCALE GENOMIC DNA]</scope>
    <source>
        <strain evidence="10">CCM 8490</strain>
    </source>
</reference>
<dbReference type="GO" id="GO:0005737">
    <property type="term" value="C:cytoplasm"/>
    <property type="evidence" value="ECO:0007669"/>
    <property type="project" value="UniProtKB-SubCell"/>
</dbReference>
<dbReference type="EMBL" id="BMCW01000003">
    <property type="protein sequence ID" value="GGG56386.1"/>
    <property type="molecule type" value="Genomic_DNA"/>
</dbReference>
<keyword evidence="4 6" id="KW-0802">TPR repeat</keyword>
<gene>
    <name evidence="8" type="ORF">BXY58_1708</name>
    <name evidence="7" type="ORF">GCM10007332_17580</name>
</gene>
<reference evidence="7" key="4">
    <citation type="submission" date="2024-05" db="EMBL/GenBank/DDBJ databases">
        <authorList>
            <person name="Sun Q."/>
            <person name="Sedlacek I."/>
        </authorList>
    </citation>
    <scope>NUCLEOTIDE SEQUENCE</scope>
    <source>
        <strain evidence="7">CCM 8490</strain>
    </source>
</reference>
<dbReference type="PANTHER" id="PTHR46630:SF1">
    <property type="entry name" value="TETRATRICOPEPTIDE REPEAT PROTEIN 29"/>
    <property type="match status" value="1"/>
</dbReference>
<keyword evidence="10" id="KW-1185">Reference proteome</keyword>
<dbReference type="InterPro" id="IPR051476">
    <property type="entry name" value="Bac_ResReg_Asp_Phosphatase"/>
</dbReference>
<proteinExistence type="inferred from homology"/>
<protein>
    <submittedName>
        <fullName evidence="8">Uncharacterized protein</fullName>
    </submittedName>
</protein>
<dbReference type="SUPFAM" id="SSF48452">
    <property type="entry name" value="TPR-like"/>
    <property type="match status" value="1"/>
</dbReference>
<comment type="caution">
    <text evidence="8">The sequence shown here is derived from an EMBL/GenBank/DDBJ whole genome shotgun (WGS) entry which is preliminary data.</text>
</comment>
<dbReference type="OrthoDB" id="9810447at2"/>
<evidence type="ECO:0000313" key="10">
    <source>
        <dbReference type="Proteomes" id="UP000658202"/>
    </source>
</evidence>
<dbReference type="Proteomes" id="UP000285906">
    <property type="component" value="Unassembled WGS sequence"/>
</dbReference>
<dbReference type="AlphaFoldDB" id="A0A420D9G0"/>
<evidence type="ECO:0000256" key="3">
    <source>
        <dbReference type="ARBA" id="ARBA00022737"/>
    </source>
</evidence>
<evidence type="ECO:0000313" key="8">
    <source>
        <dbReference type="EMBL" id="RKE87590.1"/>
    </source>
</evidence>
<accession>A0A420D9G0</accession>
<evidence type="ECO:0000256" key="5">
    <source>
        <dbReference type="ARBA" id="ARBA00038253"/>
    </source>
</evidence>
<sequence length="233" mass="27297">MIKKILFFVSFLPLILYSQAFSKLAFYKQALKKNANDEKQFQLQQELVNIYRIYNPDSCLFYTKKNFGLIRKNEWNPKKGRALLGLVSYYTEKNNIKSAYKYNQESFKINKDNKDQSALADNYYMFARLYHQKGEHAQAVRNYLKSIDVGTQSNNLWIVCSAYRSLAFLYLDESNKEKSYENINKALKIANKSNLLEASGFCYGVLGEIDRSFGNAKEAQLNFLKSYQYFKFT</sequence>
<reference evidence="8 9" key="2">
    <citation type="submission" date="2018-09" db="EMBL/GenBank/DDBJ databases">
        <title>Genomic Encyclopedia of Archaeal and Bacterial Type Strains, Phase II (KMG-II): from individual species to whole genera.</title>
        <authorList>
            <person name="Goeker M."/>
        </authorList>
    </citation>
    <scope>NUCLEOTIDE SEQUENCE [LARGE SCALE GENOMIC DNA]</scope>
    <source>
        <strain evidence="8 9">DSM 27620</strain>
    </source>
</reference>
<organism evidence="8 9">
    <name type="scientific">Epilithonimonas arachidiradicis</name>
    <dbReference type="NCBI Taxonomy" id="1617282"/>
    <lineage>
        <taxon>Bacteria</taxon>
        <taxon>Pseudomonadati</taxon>
        <taxon>Bacteroidota</taxon>
        <taxon>Flavobacteriia</taxon>
        <taxon>Flavobacteriales</taxon>
        <taxon>Weeksellaceae</taxon>
        <taxon>Chryseobacterium group</taxon>
        <taxon>Epilithonimonas</taxon>
    </lineage>
</organism>
<keyword evidence="2" id="KW-0963">Cytoplasm</keyword>
<dbReference type="InterPro" id="IPR011990">
    <property type="entry name" value="TPR-like_helical_dom_sf"/>
</dbReference>
<dbReference type="SMART" id="SM00028">
    <property type="entry name" value="TPR"/>
    <property type="match status" value="3"/>
</dbReference>
<dbReference type="Proteomes" id="UP000658202">
    <property type="component" value="Unassembled WGS sequence"/>
</dbReference>
<dbReference type="PANTHER" id="PTHR46630">
    <property type="entry name" value="TETRATRICOPEPTIDE REPEAT PROTEIN 29"/>
    <property type="match status" value="1"/>
</dbReference>
<comment type="subcellular location">
    <subcellularLocation>
        <location evidence="1">Cytoplasm</location>
    </subcellularLocation>
</comment>
<evidence type="ECO:0000313" key="7">
    <source>
        <dbReference type="EMBL" id="GGG56386.1"/>
    </source>
</evidence>
<comment type="similarity">
    <text evidence="5">Belongs to the Rap family.</text>
</comment>
<evidence type="ECO:0000313" key="9">
    <source>
        <dbReference type="Proteomes" id="UP000285906"/>
    </source>
</evidence>
<feature type="repeat" description="TPR" evidence="6">
    <location>
        <begin position="120"/>
        <end position="153"/>
    </location>
</feature>
<evidence type="ECO:0000256" key="4">
    <source>
        <dbReference type="ARBA" id="ARBA00022803"/>
    </source>
</evidence>
<dbReference type="RefSeq" id="WP_120213377.1">
    <property type="nucleotide sequence ID" value="NZ_BMCW01000003.1"/>
</dbReference>
<evidence type="ECO:0000256" key="1">
    <source>
        <dbReference type="ARBA" id="ARBA00004496"/>
    </source>
</evidence>